<dbReference type="GO" id="GO:0035494">
    <property type="term" value="P:SNARE complex disassembly"/>
    <property type="evidence" value="ECO:0007669"/>
    <property type="project" value="InterPro"/>
</dbReference>
<gene>
    <name evidence="5" type="ORF">mc_339</name>
</gene>
<name>A0A2P1ELH2_9VIRU</name>
<protein>
    <submittedName>
        <fullName evidence="5">ATPase family protein</fullName>
    </submittedName>
</protein>
<keyword evidence="6" id="KW-1185">Reference proteome</keyword>
<dbReference type="GO" id="GO:0043001">
    <property type="term" value="P:Golgi to plasma membrane protein transport"/>
    <property type="evidence" value="ECO:0007669"/>
    <property type="project" value="TreeGrafter"/>
</dbReference>
<proteinExistence type="inferred from homology"/>
<feature type="domain" description="AAA+ ATPase" evidence="4">
    <location>
        <begin position="555"/>
        <end position="703"/>
    </location>
</feature>
<keyword evidence="3" id="KW-0067">ATP-binding</keyword>
<dbReference type="Proteomes" id="UP000289600">
    <property type="component" value="Segment"/>
</dbReference>
<evidence type="ECO:0000256" key="3">
    <source>
        <dbReference type="ARBA" id="ARBA00022840"/>
    </source>
</evidence>
<dbReference type="Gene3D" id="3.40.50.300">
    <property type="entry name" value="P-loop containing nucleotide triphosphate hydrolases"/>
    <property type="match status" value="1"/>
</dbReference>
<dbReference type="EMBL" id="MG807320">
    <property type="protein sequence ID" value="AVL94725.1"/>
    <property type="molecule type" value="Genomic_DNA"/>
</dbReference>
<dbReference type="InterPro" id="IPR041569">
    <property type="entry name" value="AAA_lid_3"/>
</dbReference>
<dbReference type="SMART" id="SM00382">
    <property type="entry name" value="AAA"/>
    <property type="match status" value="1"/>
</dbReference>
<dbReference type="PANTHER" id="PTHR23078:SF3">
    <property type="entry name" value="VESICLE-FUSING ATPASE"/>
    <property type="match status" value="1"/>
</dbReference>
<accession>A0A2P1ELH2</accession>
<dbReference type="InterPro" id="IPR039812">
    <property type="entry name" value="Vesicle-fus_ATPase"/>
</dbReference>
<keyword evidence="2" id="KW-0547">Nucleotide-binding</keyword>
<reference evidence="6" key="1">
    <citation type="submission" date="2018-01" db="EMBL/GenBank/DDBJ databases">
        <title>Testimony of 'menage a trois' revealed by the proteome of Megavirus virophage.</title>
        <authorList>
            <person name="Jeudy S."/>
            <person name="Bertaux L."/>
            <person name="Alempic J.-M."/>
            <person name="Lartigue A."/>
            <person name="Legendre M."/>
            <person name="Philippe N."/>
            <person name="Beucher L."/>
            <person name="Biondi E."/>
            <person name="Juul S."/>
            <person name="Turner D."/>
            <person name="Coute Y."/>
            <person name="Claverie J.-M."/>
            <person name="Abergel C."/>
        </authorList>
    </citation>
    <scope>NUCLEOTIDE SEQUENCE [LARGE SCALE GENOMIC DNA]</scope>
</reference>
<dbReference type="SUPFAM" id="SSF52540">
    <property type="entry name" value="P-loop containing nucleoside triphosphate hydrolases"/>
    <property type="match status" value="1"/>
</dbReference>
<evidence type="ECO:0000259" key="4">
    <source>
        <dbReference type="SMART" id="SM00382"/>
    </source>
</evidence>
<comment type="similarity">
    <text evidence="1">Belongs to the AAA ATPase family.</text>
</comment>
<evidence type="ECO:0000313" key="6">
    <source>
        <dbReference type="Proteomes" id="UP000289600"/>
    </source>
</evidence>
<dbReference type="InterPro" id="IPR003959">
    <property type="entry name" value="ATPase_AAA_core"/>
</dbReference>
<dbReference type="GO" id="GO:0005524">
    <property type="term" value="F:ATP binding"/>
    <property type="evidence" value="ECO:0007669"/>
    <property type="project" value="UniProtKB-KW"/>
</dbReference>
<sequence length="805" mass="92655">MNKRNYDQFSNHHVKSKIVDNGYYKRSRSENAVTSHKVLVRNDDDPHVYMNTDHKYVKIGNFIYKTKPYYSKQYDSDEYISLSKSQYENIKPYIYEDNYVTVCKSDKTFSKVQTLQINIFSKTTYNVYLDREVIVNYVQKNLADHVVTHDQKFDMFLKNIPVEIKIHDIDNSYIGMITNTTNIDLKNIGSNIIVQNKCSYVKNKDVKINLIDCVDIGTDSSNNNRFPVIIQEEDIIKQVFKVYNDKFTNDTIKTFTFQNYEYTVNLSIFRANKQTKYKNIYKLLKDDSEFVIKSSNEDVIITKGTETATKICFNIVGKNKKINYIVSSNDLISCIYDGFDKITNNQILECTISNKKFLLSIEYINPKITKNVAYHINRKTKIVFNTEMESNTIIVQNKKPYNIKTVDFKITENKKSFFFLTQDDKAMLFDNSKLEKMVKNKCAQTIAVGFKQVITYNGKKYTLTCKKIEFEDAITSKRYPFCGELTENTKFKFVFPKNSKNMLTGNNTSNILSNPVQELEKYVGGISEELKKVIRTICLSRGKLKDEYQSRGLKPVKGILFHGPPGTGKTSVARNLGKLLGCEGEKFRLMSGPEIFNKYVGESESNVRDIFKPAKDAWKKYGEKSPTYMVVIDEIDAMLPSREGNSSSPVRDSVVNQFLAEMDGLEQFNNFICIGITNRLELLDPAVVRSGRFGVHIKIDMPSKDGRVKIFEIHTNKLSTKLGKINFQKLSDLTDGLSGADIESIVELASLYSLERLNEFENISEEIINEHGKITQDDFIKAIKEIPSNNNKKSKDTESILRLYM</sequence>
<dbReference type="PANTHER" id="PTHR23078">
    <property type="entry name" value="VESICULAR-FUSION PROTEIN NSF"/>
    <property type="match status" value="1"/>
</dbReference>
<evidence type="ECO:0000313" key="5">
    <source>
        <dbReference type="EMBL" id="AVL94725.1"/>
    </source>
</evidence>
<organism evidence="5 6">
    <name type="scientific">Moumouvirus australiensis</name>
    <dbReference type="NCBI Taxonomy" id="2109587"/>
    <lineage>
        <taxon>Viruses</taxon>
        <taxon>Varidnaviria</taxon>
        <taxon>Bamfordvirae</taxon>
        <taxon>Nucleocytoviricota</taxon>
        <taxon>Megaviricetes</taxon>
        <taxon>Imitervirales</taxon>
        <taxon>Mimiviridae</taxon>
        <taxon>Megamimivirinae</taxon>
        <taxon>Moumouvirus</taxon>
        <taxon>Moumouvirus australiense</taxon>
    </lineage>
</organism>
<dbReference type="FunFam" id="3.40.50.300:FF:000154">
    <property type="entry name" value="Vesicle-fusing ATPase 1"/>
    <property type="match status" value="1"/>
</dbReference>
<dbReference type="Gene3D" id="1.10.8.60">
    <property type="match status" value="1"/>
</dbReference>
<dbReference type="GO" id="GO:0006891">
    <property type="term" value="P:intra-Golgi vesicle-mediated transport"/>
    <property type="evidence" value="ECO:0007669"/>
    <property type="project" value="TreeGrafter"/>
</dbReference>
<evidence type="ECO:0000256" key="2">
    <source>
        <dbReference type="ARBA" id="ARBA00022741"/>
    </source>
</evidence>
<evidence type="ECO:0000256" key="1">
    <source>
        <dbReference type="ARBA" id="ARBA00006914"/>
    </source>
</evidence>
<dbReference type="InterPro" id="IPR027417">
    <property type="entry name" value="P-loop_NTPase"/>
</dbReference>
<dbReference type="Pfam" id="PF00004">
    <property type="entry name" value="AAA"/>
    <property type="match status" value="1"/>
</dbReference>
<dbReference type="InterPro" id="IPR003593">
    <property type="entry name" value="AAA+_ATPase"/>
</dbReference>
<dbReference type="GO" id="GO:0016887">
    <property type="term" value="F:ATP hydrolysis activity"/>
    <property type="evidence" value="ECO:0007669"/>
    <property type="project" value="InterPro"/>
</dbReference>
<dbReference type="Pfam" id="PF17862">
    <property type="entry name" value="AAA_lid_3"/>
    <property type="match status" value="1"/>
</dbReference>